<organism evidence="3 4">
    <name type="scientific">Dacryopinax primogenitus (strain DJM 731)</name>
    <name type="common">Brown rot fungus</name>
    <dbReference type="NCBI Taxonomy" id="1858805"/>
    <lineage>
        <taxon>Eukaryota</taxon>
        <taxon>Fungi</taxon>
        <taxon>Dikarya</taxon>
        <taxon>Basidiomycota</taxon>
        <taxon>Agaricomycotina</taxon>
        <taxon>Dacrymycetes</taxon>
        <taxon>Dacrymycetales</taxon>
        <taxon>Dacrymycetaceae</taxon>
        <taxon>Dacryopinax</taxon>
    </lineage>
</organism>
<sequence length="666" mass="71019">MSALYPYTISLVSSSPTFIFQPFRDGFYESEGDPAGGWRGTFTNITTWPNPSTQNIGSGVPFRQTYLDGANLTLAFEGTAVYFCLTAINAAFDFTVDGSPVVTTKSPPADPGCDGTGAEIMAYTSKLEYANHTATLQVNSRGQVDFRFFGGFVTIGLAGYEPFQEGWYALQGDPTGGWRTSFSSLTTWPNPGLGNFGTGVPLRETYLDGANVTLQFEGTALYLCLLLTESAYTFTVDGSPVSTTGSAEDPACASTAAHLMAYVDGLTYGSHTATLRVNSQGNADFQFFGGVVTVGLNGTNPTIERIDDAEVGWSYQPAGVWIFSTPATATNAANDYAGTRHWMCSYGPAFLASYTFNESAAVQLLGMLDLNMGPFTIQFDGQSYVYNGSDLWHEPQQVLFFKAGLDPTKEYTITLINYDPAAPNAQQPVGPDFYPCASVDELILTKVTPGLPSTGGGGNGTAGAGSGGDTTGGAVGGATGNGSSRVGAIAGGVVGGVALLCIALFLLWFFWWRKRSAPLSDSSRSEIDPYPQNEANEEAIPYPLPRSMYSAAPTSESALPGLDLHKPEDGNYIQSPLQLLASPVPVQSPTEHRDTKQHLNNMSMRQPSAPISLSIQQSSATSTSESTPYQVATTQELVGILNQRLREEYRAENDMDPELPQYAPAS</sequence>
<protein>
    <submittedName>
        <fullName evidence="3">Uncharacterized protein</fullName>
    </submittedName>
</protein>
<dbReference type="STRING" id="1858805.M5FQ82"/>
<proteinExistence type="predicted"/>
<feature type="transmembrane region" description="Helical" evidence="2">
    <location>
        <begin position="488"/>
        <end position="511"/>
    </location>
</feature>
<dbReference type="Proteomes" id="UP000030653">
    <property type="component" value="Unassembled WGS sequence"/>
</dbReference>
<reference evidence="3 4" key="1">
    <citation type="journal article" date="2012" name="Science">
        <title>The Paleozoic origin of enzymatic lignin decomposition reconstructed from 31 fungal genomes.</title>
        <authorList>
            <person name="Floudas D."/>
            <person name="Binder M."/>
            <person name="Riley R."/>
            <person name="Barry K."/>
            <person name="Blanchette R.A."/>
            <person name="Henrissat B."/>
            <person name="Martinez A.T."/>
            <person name="Otillar R."/>
            <person name="Spatafora J.W."/>
            <person name="Yadav J.S."/>
            <person name="Aerts A."/>
            <person name="Benoit I."/>
            <person name="Boyd A."/>
            <person name="Carlson A."/>
            <person name="Copeland A."/>
            <person name="Coutinho P.M."/>
            <person name="de Vries R.P."/>
            <person name="Ferreira P."/>
            <person name="Findley K."/>
            <person name="Foster B."/>
            <person name="Gaskell J."/>
            <person name="Glotzer D."/>
            <person name="Gorecki P."/>
            <person name="Heitman J."/>
            <person name="Hesse C."/>
            <person name="Hori C."/>
            <person name="Igarashi K."/>
            <person name="Jurgens J.A."/>
            <person name="Kallen N."/>
            <person name="Kersten P."/>
            <person name="Kohler A."/>
            <person name="Kuees U."/>
            <person name="Kumar T.K.A."/>
            <person name="Kuo A."/>
            <person name="LaButti K."/>
            <person name="Larrondo L.F."/>
            <person name="Lindquist E."/>
            <person name="Ling A."/>
            <person name="Lombard V."/>
            <person name="Lucas S."/>
            <person name="Lundell T."/>
            <person name="Martin R."/>
            <person name="McLaughlin D.J."/>
            <person name="Morgenstern I."/>
            <person name="Morin E."/>
            <person name="Murat C."/>
            <person name="Nagy L.G."/>
            <person name="Nolan M."/>
            <person name="Ohm R.A."/>
            <person name="Patyshakuliyeva A."/>
            <person name="Rokas A."/>
            <person name="Ruiz-Duenas F.J."/>
            <person name="Sabat G."/>
            <person name="Salamov A."/>
            <person name="Samejima M."/>
            <person name="Schmutz J."/>
            <person name="Slot J.C."/>
            <person name="St John F."/>
            <person name="Stenlid J."/>
            <person name="Sun H."/>
            <person name="Sun S."/>
            <person name="Syed K."/>
            <person name="Tsang A."/>
            <person name="Wiebenga A."/>
            <person name="Young D."/>
            <person name="Pisabarro A."/>
            <person name="Eastwood D.C."/>
            <person name="Martin F."/>
            <person name="Cullen D."/>
            <person name="Grigoriev I.V."/>
            <person name="Hibbett D.S."/>
        </authorList>
    </citation>
    <scope>NUCLEOTIDE SEQUENCE [LARGE SCALE GENOMIC DNA]</scope>
    <source>
        <strain evidence="3 4">DJM-731 SS1</strain>
    </source>
</reference>
<keyword evidence="2" id="KW-0812">Transmembrane</keyword>
<evidence type="ECO:0000256" key="2">
    <source>
        <dbReference type="SAM" id="Phobius"/>
    </source>
</evidence>
<feature type="region of interest" description="Disordered" evidence="1">
    <location>
        <begin position="608"/>
        <end position="629"/>
    </location>
</feature>
<gene>
    <name evidence="3" type="ORF">DACRYDRAFT_112420</name>
</gene>
<name>M5FQ82_DACPD</name>
<evidence type="ECO:0000256" key="1">
    <source>
        <dbReference type="SAM" id="MobiDB-lite"/>
    </source>
</evidence>
<dbReference type="OrthoDB" id="2576334at2759"/>
<dbReference type="HOGENOM" id="CLU_342890_0_0_1"/>
<keyword evidence="4" id="KW-1185">Reference proteome</keyword>
<keyword evidence="2" id="KW-1133">Transmembrane helix</keyword>
<keyword evidence="2" id="KW-0472">Membrane</keyword>
<dbReference type="AlphaFoldDB" id="M5FQ82"/>
<dbReference type="Gene3D" id="2.60.120.260">
    <property type="entry name" value="Galactose-binding domain-like"/>
    <property type="match status" value="1"/>
</dbReference>
<dbReference type="RefSeq" id="XP_040623697.1">
    <property type="nucleotide sequence ID" value="XM_040769409.1"/>
</dbReference>
<dbReference type="GeneID" id="63684471"/>
<evidence type="ECO:0000313" key="3">
    <source>
        <dbReference type="EMBL" id="EJT96799.1"/>
    </source>
</evidence>
<dbReference type="EMBL" id="JH795880">
    <property type="protein sequence ID" value="EJT96799.1"/>
    <property type="molecule type" value="Genomic_DNA"/>
</dbReference>
<evidence type="ECO:0000313" key="4">
    <source>
        <dbReference type="Proteomes" id="UP000030653"/>
    </source>
</evidence>
<feature type="compositionally biased region" description="Low complexity" evidence="1">
    <location>
        <begin position="611"/>
        <end position="627"/>
    </location>
</feature>
<feature type="region of interest" description="Disordered" evidence="1">
    <location>
        <begin position="520"/>
        <end position="567"/>
    </location>
</feature>
<accession>M5FQ82</accession>